<dbReference type="EMBL" id="JBHTLK010000034">
    <property type="protein sequence ID" value="MFD1147386.1"/>
    <property type="molecule type" value="Genomic_DNA"/>
</dbReference>
<reference evidence="3" key="1">
    <citation type="journal article" date="2019" name="Int. J. Syst. Evol. Microbiol.">
        <title>The Global Catalogue of Microorganisms (GCM) 10K type strain sequencing project: providing services to taxonomists for standard genome sequencing and annotation.</title>
        <authorList>
            <consortium name="The Broad Institute Genomics Platform"/>
            <consortium name="The Broad Institute Genome Sequencing Center for Infectious Disease"/>
            <person name="Wu L."/>
            <person name="Ma J."/>
        </authorList>
    </citation>
    <scope>NUCLEOTIDE SEQUENCE [LARGE SCALE GENOMIC DNA]</scope>
    <source>
        <strain evidence="3">CCUG 60214</strain>
    </source>
</reference>
<dbReference type="Proteomes" id="UP001597168">
    <property type="component" value="Unassembled WGS sequence"/>
</dbReference>
<keyword evidence="3" id="KW-1185">Reference proteome</keyword>
<proteinExistence type="predicted"/>
<keyword evidence="1" id="KW-0472">Membrane</keyword>
<feature type="transmembrane region" description="Helical" evidence="1">
    <location>
        <begin position="20"/>
        <end position="45"/>
    </location>
</feature>
<keyword evidence="1" id="KW-0812">Transmembrane</keyword>
<evidence type="ECO:0000313" key="3">
    <source>
        <dbReference type="Proteomes" id="UP001597168"/>
    </source>
</evidence>
<evidence type="ECO:0000256" key="1">
    <source>
        <dbReference type="SAM" id="Phobius"/>
    </source>
</evidence>
<evidence type="ECO:0000313" key="2">
    <source>
        <dbReference type="EMBL" id="MFD1147386.1"/>
    </source>
</evidence>
<name>A0ABW3QRI2_9PSEU</name>
<gene>
    <name evidence="2" type="ORF">ACFQ3T_09645</name>
</gene>
<keyword evidence="1" id="KW-1133">Transmembrane helix</keyword>
<sequence length="127" mass="13219">MTDHVQPTPPPPAPAGPRAAVVVLSALAVLLAGASVLAIVLFLGAREDLGLEVRRLDETSRSLTGAQDRLEETRTSTEAVAGRISTLEAENAELRECAEPAKDSIIAARDDDDAALGPAVARATEHC</sequence>
<organism evidence="2 3">
    <name type="scientific">Saccharothrix hoggarensis</name>
    <dbReference type="NCBI Taxonomy" id="913853"/>
    <lineage>
        <taxon>Bacteria</taxon>
        <taxon>Bacillati</taxon>
        <taxon>Actinomycetota</taxon>
        <taxon>Actinomycetes</taxon>
        <taxon>Pseudonocardiales</taxon>
        <taxon>Pseudonocardiaceae</taxon>
        <taxon>Saccharothrix</taxon>
    </lineage>
</organism>
<protein>
    <submittedName>
        <fullName evidence="2">Uncharacterized protein</fullName>
    </submittedName>
</protein>
<accession>A0ABW3QRI2</accession>
<dbReference type="RefSeq" id="WP_380722471.1">
    <property type="nucleotide sequence ID" value="NZ_JBHTLK010000034.1"/>
</dbReference>
<comment type="caution">
    <text evidence="2">The sequence shown here is derived from an EMBL/GenBank/DDBJ whole genome shotgun (WGS) entry which is preliminary data.</text>
</comment>